<name>A0A3B0U1L1_9ZZZZ</name>
<protein>
    <submittedName>
        <fullName evidence="2">Uncharacterized protein</fullName>
    </submittedName>
</protein>
<keyword evidence="1" id="KW-0472">Membrane</keyword>
<evidence type="ECO:0000313" key="2">
    <source>
        <dbReference type="EMBL" id="VAW24911.1"/>
    </source>
</evidence>
<proteinExistence type="predicted"/>
<accession>A0A3B0U1L1</accession>
<evidence type="ECO:0000256" key="1">
    <source>
        <dbReference type="SAM" id="Phobius"/>
    </source>
</evidence>
<keyword evidence="1" id="KW-1133">Transmembrane helix</keyword>
<gene>
    <name evidence="2" type="ORF">MNBD_BACTEROID01-2926</name>
</gene>
<reference evidence="2" key="1">
    <citation type="submission" date="2018-06" db="EMBL/GenBank/DDBJ databases">
        <authorList>
            <person name="Zhirakovskaya E."/>
        </authorList>
    </citation>
    <scope>NUCLEOTIDE SEQUENCE</scope>
</reference>
<dbReference type="EMBL" id="UOEP01000228">
    <property type="protein sequence ID" value="VAW24911.1"/>
    <property type="molecule type" value="Genomic_DNA"/>
</dbReference>
<keyword evidence="1" id="KW-0812">Transmembrane</keyword>
<organism evidence="2">
    <name type="scientific">hydrothermal vent metagenome</name>
    <dbReference type="NCBI Taxonomy" id="652676"/>
    <lineage>
        <taxon>unclassified sequences</taxon>
        <taxon>metagenomes</taxon>
        <taxon>ecological metagenomes</taxon>
    </lineage>
</organism>
<sequence>MAKKHVFDSEETVEGMGWKTLALCVGFLTFFIFDCSKLFLFHFFSLHITNSCINITYISSLENYIYSLKLIVNK</sequence>
<feature type="transmembrane region" description="Helical" evidence="1">
    <location>
        <begin position="21"/>
        <end position="44"/>
    </location>
</feature>
<dbReference type="AlphaFoldDB" id="A0A3B0U1L1"/>